<dbReference type="EMBL" id="JAIPME010000002">
    <property type="protein sequence ID" value="MBZ2387374.1"/>
    <property type="molecule type" value="Genomic_DNA"/>
</dbReference>
<protein>
    <submittedName>
        <fullName evidence="1">Uncharacterized protein</fullName>
    </submittedName>
</protein>
<name>A0ABS7T0R3_9FIRM</name>
<dbReference type="Proteomes" id="UP000734271">
    <property type="component" value="Unassembled WGS sequence"/>
</dbReference>
<evidence type="ECO:0000313" key="1">
    <source>
        <dbReference type="EMBL" id="MBZ2387374.1"/>
    </source>
</evidence>
<organism evidence="1 2">
    <name type="scientific">Anaerococcus murdochii</name>
    <dbReference type="NCBI Taxonomy" id="411577"/>
    <lineage>
        <taxon>Bacteria</taxon>
        <taxon>Bacillati</taxon>
        <taxon>Bacillota</taxon>
        <taxon>Tissierellia</taxon>
        <taxon>Tissierellales</taxon>
        <taxon>Peptoniphilaceae</taxon>
        <taxon>Anaerococcus</taxon>
    </lineage>
</organism>
<comment type="caution">
    <text evidence="1">The sequence shown here is derived from an EMBL/GenBank/DDBJ whole genome shotgun (WGS) entry which is preliminary data.</text>
</comment>
<reference evidence="1 2" key="1">
    <citation type="submission" date="2021-08" db="EMBL/GenBank/DDBJ databases">
        <title>FDA dAtabase for Regulatory Grade micrObial Sequences (FDA-ARGOS): Supporting development and validation of Infectious Disease Dx tests.</title>
        <authorList>
            <person name="Sproer C."/>
            <person name="Gronow S."/>
            <person name="Severitt S."/>
            <person name="Schroder I."/>
            <person name="Tallon L."/>
            <person name="Sadzewicz L."/>
            <person name="Zhao X."/>
            <person name="Boylan J."/>
            <person name="Ott S."/>
            <person name="Bowen H."/>
            <person name="Vavikolanu K."/>
            <person name="Hazen T."/>
            <person name="Aluvathingal J."/>
            <person name="Nadendla S."/>
            <person name="Lowell S."/>
            <person name="Myers T."/>
            <person name="Yan Y."/>
            <person name="Sichtig H."/>
        </authorList>
    </citation>
    <scope>NUCLEOTIDE SEQUENCE [LARGE SCALE GENOMIC DNA]</scope>
    <source>
        <strain evidence="1 2">FDAARGOS_1460</strain>
    </source>
</reference>
<proteinExistence type="predicted"/>
<keyword evidence="2" id="KW-1185">Reference proteome</keyword>
<evidence type="ECO:0000313" key="2">
    <source>
        <dbReference type="Proteomes" id="UP000734271"/>
    </source>
</evidence>
<accession>A0ABS7T0R3</accession>
<gene>
    <name evidence="1" type="ORF">K8P03_08775</name>
</gene>
<sequence>MKAELRNPIPVIEKLEYNYLVDEDIYSLNTLMSLLYDRNFMNFSKHSYYVKDYCFRNLKKYFWNLVDIDEIINSLSRNIGGDIDRYEYLISIKAQYRAFRSKKAVDKLEFLLIEAFGVDFLLDGSNIYYNREDRDIVKIGKAMKDVIFSNRELVASLRRDLYNFADLCLKKKIYAIDMLTHKQLTFNKESIFTEDITTKQTQKIYEKTINYLYRSIVDTYAEYYYRGLIKEVFERYQ</sequence>
<dbReference type="RefSeq" id="WP_223420318.1">
    <property type="nucleotide sequence ID" value="NZ_JAIPME010000002.1"/>
</dbReference>